<evidence type="ECO:0000313" key="3">
    <source>
        <dbReference type="EMBL" id="ORA31879.1"/>
    </source>
</evidence>
<evidence type="ECO:0000256" key="1">
    <source>
        <dbReference type="SAM" id="MobiDB-lite"/>
    </source>
</evidence>
<organism evidence="3 4">
    <name type="scientific">Mycobacterium branderi</name>
    <dbReference type="NCBI Taxonomy" id="43348"/>
    <lineage>
        <taxon>Bacteria</taxon>
        <taxon>Bacillati</taxon>
        <taxon>Actinomycetota</taxon>
        <taxon>Actinomycetes</taxon>
        <taxon>Mycobacteriales</taxon>
        <taxon>Mycobacteriaceae</taxon>
        <taxon>Mycobacterium</taxon>
    </lineage>
</organism>
<proteinExistence type="predicted"/>
<dbReference type="PROSITE" id="PS51257">
    <property type="entry name" value="PROKAR_LIPOPROTEIN"/>
    <property type="match status" value="1"/>
</dbReference>
<feature type="compositionally biased region" description="Pro residues" evidence="1">
    <location>
        <begin position="43"/>
        <end position="57"/>
    </location>
</feature>
<feature type="chain" id="PRO_5041705322" description="Lipoprotein LppI" evidence="2">
    <location>
        <begin position="24"/>
        <end position="232"/>
    </location>
</feature>
<evidence type="ECO:0008006" key="5">
    <source>
        <dbReference type="Google" id="ProtNLM"/>
    </source>
</evidence>
<accession>A0AA91LSC4</accession>
<comment type="caution">
    <text evidence="3">The sequence shown here is derived from an EMBL/GenBank/DDBJ whole genome shotgun (WGS) entry which is preliminary data.</text>
</comment>
<protein>
    <recommendedName>
        <fullName evidence="5">Lipoprotein LppI</fullName>
    </recommendedName>
</protein>
<evidence type="ECO:0000313" key="4">
    <source>
        <dbReference type="Proteomes" id="UP000192441"/>
    </source>
</evidence>
<gene>
    <name evidence="3" type="ORF">BST20_26180</name>
</gene>
<feature type="signal peptide" evidence="2">
    <location>
        <begin position="1"/>
        <end position="23"/>
    </location>
</feature>
<dbReference type="EMBL" id="MVHM01000027">
    <property type="protein sequence ID" value="ORA31879.1"/>
    <property type="molecule type" value="Genomic_DNA"/>
</dbReference>
<dbReference type="Proteomes" id="UP000192441">
    <property type="component" value="Unassembled WGS sequence"/>
</dbReference>
<dbReference type="RefSeq" id="WP_139799713.1">
    <property type="nucleotide sequence ID" value="NZ_AP022607.1"/>
</dbReference>
<sequence>MRMFAAMMATLLAAACARTPHPAANSPESASSTLRTPSSTVPAQPPAPAQPPPPGPGASPAALAAWIQAGTPVNAADFHTVALHGTAETLDDPADVAFRSPGPHNPDAVAGCITQLASSPELVCLPPLKNPPKRPDRPGEWIGNWVTFDGASITVGSFHGDPGPFNDGAGKPLPYGDTISFGDYQCRSDPSGMYCLSRSHHSGLAMSTTLTAYGCVTLPTHPKHVGEQFTCG</sequence>
<keyword evidence="2" id="KW-0732">Signal</keyword>
<dbReference type="AlphaFoldDB" id="A0AA91LSC4"/>
<evidence type="ECO:0000256" key="2">
    <source>
        <dbReference type="SAM" id="SignalP"/>
    </source>
</evidence>
<name>A0AA91LSC4_9MYCO</name>
<feature type="compositionally biased region" description="Polar residues" evidence="1">
    <location>
        <begin position="26"/>
        <end position="41"/>
    </location>
</feature>
<feature type="region of interest" description="Disordered" evidence="1">
    <location>
        <begin position="20"/>
        <end position="60"/>
    </location>
</feature>
<reference evidence="3 4" key="1">
    <citation type="submission" date="2016-12" db="EMBL/GenBank/DDBJ databases">
        <title>The new phylogeny of genus Mycobacterium.</title>
        <authorList>
            <person name="Tortoli E."/>
            <person name="Trovato A."/>
            <person name="Cirillo D.M."/>
        </authorList>
    </citation>
    <scope>NUCLEOTIDE SEQUENCE [LARGE SCALE GENOMIC DNA]</scope>
    <source>
        <strain evidence="3 4">DSM 44624</strain>
    </source>
</reference>